<proteinExistence type="predicted"/>
<evidence type="ECO:0000313" key="2">
    <source>
        <dbReference type="Proteomes" id="UP001627154"/>
    </source>
</evidence>
<name>A0ABD2VU33_9HYME</name>
<protein>
    <submittedName>
        <fullName evidence="1">Uncharacterized protein</fullName>
    </submittedName>
</protein>
<evidence type="ECO:0000313" key="1">
    <source>
        <dbReference type="EMBL" id="KAL3384016.1"/>
    </source>
</evidence>
<gene>
    <name evidence="1" type="ORF">TKK_020360</name>
</gene>
<sequence>MHDSLTLTLSGQSSVLESHYFPPIELDASKNYVLGLIELLTFNSIPNIEKGSDKFYLGDGRSIRIPAGSYEIEDIESLLKDVLLTVENVDFSLKANNNTLRSTLKCGCSIDFRPKDSIGRLLGFTSQVLEANREHISDLPVAILKVNAVRVECNITSGAYINNQRVHTIHEFFPVVPPGFKIIEVPSNVIYLPVSVQCIDSIQLRIVDQDGVLVNFRGETITIRVHIRSI</sequence>
<reference evidence="1 2" key="1">
    <citation type="journal article" date="2024" name="bioRxiv">
        <title>A reference genome for Trichogramma kaykai: A tiny desert-dwelling parasitoid wasp with competing sex-ratio distorters.</title>
        <authorList>
            <person name="Culotta J."/>
            <person name="Lindsey A.R."/>
        </authorList>
    </citation>
    <scope>NUCLEOTIDE SEQUENCE [LARGE SCALE GENOMIC DNA]</scope>
    <source>
        <strain evidence="1 2">KSX58</strain>
    </source>
</reference>
<dbReference type="Proteomes" id="UP001627154">
    <property type="component" value="Unassembled WGS sequence"/>
</dbReference>
<dbReference type="EMBL" id="JBJJXI010000181">
    <property type="protein sequence ID" value="KAL3384016.1"/>
    <property type="molecule type" value="Genomic_DNA"/>
</dbReference>
<keyword evidence="2" id="KW-1185">Reference proteome</keyword>
<organism evidence="1 2">
    <name type="scientific">Trichogramma kaykai</name>
    <dbReference type="NCBI Taxonomy" id="54128"/>
    <lineage>
        <taxon>Eukaryota</taxon>
        <taxon>Metazoa</taxon>
        <taxon>Ecdysozoa</taxon>
        <taxon>Arthropoda</taxon>
        <taxon>Hexapoda</taxon>
        <taxon>Insecta</taxon>
        <taxon>Pterygota</taxon>
        <taxon>Neoptera</taxon>
        <taxon>Endopterygota</taxon>
        <taxon>Hymenoptera</taxon>
        <taxon>Apocrita</taxon>
        <taxon>Proctotrupomorpha</taxon>
        <taxon>Chalcidoidea</taxon>
        <taxon>Trichogrammatidae</taxon>
        <taxon>Trichogramma</taxon>
    </lineage>
</organism>
<comment type="caution">
    <text evidence="1">The sequence shown here is derived from an EMBL/GenBank/DDBJ whole genome shotgun (WGS) entry which is preliminary data.</text>
</comment>
<accession>A0ABD2VU33</accession>
<dbReference type="AlphaFoldDB" id="A0ABD2VU33"/>